<keyword evidence="2" id="KW-1185">Reference proteome</keyword>
<evidence type="ECO:0000313" key="1">
    <source>
        <dbReference type="EMBL" id="KAF5102304.1"/>
    </source>
</evidence>
<gene>
    <name evidence="1" type="ORF">D0Z00_000487</name>
</gene>
<dbReference type="EMBL" id="QVQA01000006">
    <property type="protein sequence ID" value="KAF5102304.1"/>
    <property type="molecule type" value="Genomic_DNA"/>
</dbReference>
<protein>
    <submittedName>
        <fullName evidence="1">Uncharacterized protein</fullName>
    </submittedName>
</protein>
<name>A0ACB6V9T5_9ASCO</name>
<accession>A0ACB6V9T5</accession>
<sequence>MLRTTSRPPARPDFNGASKKNSTRHAGAEQSKAPIVSSYLVHANIKYLPRHRLGTLIYEPASEPFLPCFEGKENSLVNVKIPRQFLSKAFNENVEKRKVWGTDIYTDDSDVVAALYHAGRIPAAIGGETGGLPEEARTNSKKSTALGSPATPDDSKNKENDTGAVKLSNLTTDRPAPGSVEADGDCLVTLLILPRLKLYKGTFRNGYNSRTWLTKHDGVSFAIHEVKFIPRGDIEETYSLQKRRIGAWEEERQDIHEKYLYAKRLKTELSSVTPASRSDPTVSS</sequence>
<comment type="caution">
    <text evidence="1">The sequence shown here is derived from an EMBL/GenBank/DDBJ whole genome shotgun (WGS) entry which is preliminary data.</text>
</comment>
<reference evidence="1 2" key="1">
    <citation type="journal article" date="2020" name="Front. Microbiol.">
        <title>Phenotypic and Genetic Characterization of the Cheese Ripening Yeast Geotrichum candidum.</title>
        <authorList>
            <person name="Perkins V."/>
            <person name="Vignola S."/>
            <person name="Lessard M.H."/>
            <person name="Plante P.L."/>
            <person name="Corbeil J."/>
            <person name="Dugat-Bony E."/>
            <person name="Frenette M."/>
            <person name="Labrie S."/>
        </authorList>
    </citation>
    <scope>NUCLEOTIDE SEQUENCE [LARGE SCALE GENOMIC DNA]</scope>
    <source>
        <strain evidence="1 2">LMA-1147</strain>
    </source>
</reference>
<proteinExistence type="predicted"/>
<organism evidence="1 2">
    <name type="scientific">Geotrichum galactomycetum</name>
    <dbReference type="NCBI Taxonomy" id="27317"/>
    <lineage>
        <taxon>Eukaryota</taxon>
        <taxon>Fungi</taxon>
        <taxon>Dikarya</taxon>
        <taxon>Ascomycota</taxon>
        <taxon>Saccharomycotina</taxon>
        <taxon>Dipodascomycetes</taxon>
        <taxon>Dipodascales</taxon>
        <taxon>Dipodascaceae</taxon>
        <taxon>Geotrichum</taxon>
    </lineage>
</organism>
<dbReference type="Proteomes" id="UP000744676">
    <property type="component" value="Unassembled WGS sequence"/>
</dbReference>
<evidence type="ECO:0000313" key="2">
    <source>
        <dbReference type="Proteomes" id="UP000744676"/>
    </source>
</evidence>